<protein>
    <recommendedName>
        <fullName evidence="2">Cell shape-determining protein MreC</fullName>
    </recommendedName>
    <alternativeName>
        <fullName evidence="4">Cell shape protein MreC</fullName>
    </alternativeName>
</protein>
<dbReference type="GO" id="GO:0008360">
    <property type="term" value="P:regulation of cell shape"/>
    <property type="evidence" value="ECO:0007669"/>
    <property type="project" value="UniProtKB-KW"/>
</dbReference>
<keyword evidence="5" id="KW-1133">Transmembrane helix</keyword>
<dbReference type="PANTHER" id="PTHR34138">
    <property type="entry name" value="CELL SHAPE-DETERMINING PROTEIN MREC"/>
    <property type="match status" value="1"/>
</dbReference>
<dbReference type="InterPro" id="IPR042177">
    <property type="entry name" value="Cell/Rod_1"/>
</dbReference>
<dbReference type="Proteomes" id="UP000771749">
    <property type="component" value="Unassembled WGS sequence"/>
</dbReference>
<evidence type="ECO:0000313" key="7">
    <source>
        <dbReference type="EMBL" id="MBO8454772.1"/>
    </source>
</evidence>
<name>A0A940DSG1_9BACT</name>
<keyword evidence="5" id="KW-0472">Membrane</keyword>
<evidence type="ECO:0000256" key="2">
    <source>
        <dbReference type="ARBA" id="ARBA00013855"/>
    </source>
</evidence>
<dbReference type="Gene3D" id="2.40.10.340">
    <property type="entry name" value="Rod shape-determining protein MreC, domain 1"/>
    <property type="match status" value="1"/>
</dbReference>
<evidence type="ECO:0000256" key="1">
    <source>
        <dbReference type="ARBA" id="ARBA00009369"/>
    </source>
</evidence>
<reference evidence="7" key="2">
    <citation type="journal article" date="2021" name="PeerJ">
        <title>Extensive microbial diversity within the chicken gut microbiome revealed by metagenomics and culture.</title>
        <authorList>
            <person name="Gilroy R."/>
            <person name="Ravi A."/>
            <person name="Getino M."/>
            <person name="Pursley I."/>
            <person name="Horton D.L."/>
            <person name="Alikhan N.F."/>
            <person name="Baker D."/>
            <person name="Gharbi K."/>
            <person name="Hall N."/>
            <person name="Watson M."/>
            <person name="Adriaenssens E.M."/>
            <person name="Foster-Nyarko E."/>
            <person name="Jarju S."/>
            <person name="Secka A."/>
            <person name="Antonio M."/>
            <person name="Oren A."/>
            <person name="Chaudhuri R.R."/>
            <person name="La Ragione R."/>
            <person name="Hildebrand F."/>
            <person name="Pallen M.J."/>
        </authorList>
    </citation>
    <scope>NUCLEOTIDE SEQUENCE</scope>
    <source>
        <strain evidence="7">F1-3629</strain>
    </source>
</reference>
<dbReference type="InterPro" id="IPR007221">
    <property type="entry name" value="MreC"/>
</dbReference>
<dbReference type="PANTHER" id="PTHR34138:SF1">
    <property type="entry name" value="CELL SHAPE-DETERMINING PROTEIN MREC"/>
    <property type="match status" value="1"/>
</dbReference>
<dbReference type="Gene3D" id="2.40.10.350">
    <property type="entry name" value="Rod shape-determining protein MreC, domain 2"/>
    <property type="match status" value="1"/>
</dbReference>
<dbReference type="InterPro" id="IPR042175">
    <property type="entry name" value="Cell/Rod_MreC_2"/>
</dbReference>
<dbReference type="EMBL" id="JADIMJ010000130">
    <property type="protein sequence ID" value="MBO8454772.1"/>
    <property type="molecule type" value="Genomic_DNA"/>
</dbReference>
<comment type="similarity">
    <text evidence="1">Belongs to the MreC family.</text>
</comment>
<evidence type="ECO:0000256" key="4">
    <source>
        <dbReference type="ARBA" id="ARBA00032089"/>
    </source>
</evidence>
<dbReference type="GO" id="GO:0005886">
    <property type="term" value="C:plasma membrane"/>
    <property type="evidence" value="ECO:0007669"/>
    <property type="project" value="TreeGrafter"/>
</dbReference>
<sequence length="272" mass="30032">MARKKGIRFIYDAAIFILLEIAALAMLRNSGAMHDLWISKGLHSVTAKVWGSLDDIRYYFSLKAENDKLAQENFILAQELRHCREMFGRDSSGLRAFSDTAGNYRYMPAAIARMTDNGQHNYIIIDKGSEDGVDEKSGIITSCGAVGIIDAVGRHYSYALSFKNSGVSISARIGKEGSVGPMRWDGHSDRGAILSEIPHHITLTPGDTVYTSGYSTIFPPDIPLGTIGDARIVNGATYEIEVSLLEDFNSLRYVTIVSHIYSDELKRLEEGK</sequence>
<dbReference type="AlphaFoldDB" id="A0A940DSG1"/>
<keyword evidence="3" id="KW-0133">Cell shape</keyword>
<gene>
    <name evidence="7" type="ORF">IAC07_08645</name>
</gene>
<reference evidence="7" key="1">
    <citation type="submission" date="2020-10" db="EMBL/GenBank/DDBJ databases">
        <authorList>
            <person name="Gilroy R."/>
        </authorList>
    </citation>
    <scope>NUCLEOTIDE SEQUENCE</scope>
    <source>
        <strain evidence="7">F1-3629</strain>
    </source>
</reference>
<feature type="transmembrane region" description="Helical" evidence="5">
    <location>
        <begin position="9"/>
        <end position="27"/>
    </location>
</feature>
<accession>A0A940DSG1</accession>
<proteinExistence type="inferred from homology"/>
<organism evidence="7 8">
    <name type="scientific">Candidatus Cryptobacteroides gallistercoris</name>
    <dbReference type="NCBI Taxonomy" id="2840765"/>
    <lineage>
        <taxon>Bacteria</taxon>
        <taxon>Pseudomonadati</taxon>
        <taxon>Bacteroidota</taxon>
        <taxon>Bacteroidia</taxon>
        <taxon>Bacteroidales</taxon>
        <taxon>Candidatus Cryptobacteroides</taxon>
    </lineage>
</organism>
<comment type="caution">
    <text evidence="7">The sequence shown here is derived from an EMBL/GenBank/DDBJ whole genome shotgun (WGS) entry which is preliminary data.</text>
</comment>
<keyword evidence="5" id="KW-0812">Transmembrane</keyword>
<dbReference type="InterPro" id="IPR055342">
    <property type="entry name" value="MreC_beta-barrel_core"/>
</dbReference>
<evidence type="ECO:0000313" key="8">
    <source>
        <dbReference type="Proteomes" id="UP000771749"/>
    </source>
</evidence>
<evidence type="ECO:0000256" key="3">
    <source>
        <dbReference type="ARBA" id="ARBA00022960"/>
    </source>
</evidence>
<dbReference type="Pfam" id="PF04085">
    <property type="entry name" value="MreC"/>
    <property type="match status" value="1"/>
</dbReference>
<evidence type="ECO:0000259" key="6">
    <source>
        <dbReference type="Pfam" id="PF04085"/>
    </source>
</evidence>
<feature type="domain" description="Rod shape-determining protein MreC beta-barrel core" evidence="6">
    <location>
        <begin position="116"/>
        <end position="257"/>
    </location>
</feature>
<evidence type="ECO:0000256" key="5">
    <source>
        <dbReference type="SAM" id="Phobius"/>
    </source>
</evidence>